<dbReference type="EMBL" id="CP017623">
    <property type="protein sequence ID" value="AOW27007.1"/>
    <property type="molecule type" value="Genomic_DNA"/>
</dbReference>
<proteinExistence type="inferred from homology"/>
<dbReference type="GO" id="GO:0046557">
    <property type="term" value="F:glucan endo-1,6-beta-glucosidase activity"/>
    <property type="evidence" value="ECO:0000318"/>
    <property type="project" value="GO_Central"/>
</dbReference>
<dbReference type="GO" id="GO:0009251">
    <property type="term" value="P:glucan catabolic process"/>
    <property type="evidence" value="ECO:0000318"/>
    <property type="project" value="GO_Central"/>
</dbReference>
<keyword evidence="2 5" id="KW-0378">Hydrolase</keyword>
<dbReference type="SUPFAM" id="SSF51445">
    <property type="entry name" value="(Trans)glycosidases"/>
    <property type="match status" value="1"/>
</dbReference>
<dbReference type="Pfam" id="PF00150">
    <property type="entry name" value="Cellulase"/>
    <property type="match status" value="1"/>
</dbReference>
<evidence type="ECO:0000256" key="4">
    <source>
        <dbReference type="ARBA" id="ARBA00023316"/>
    </source>
</evidence>
<dbReference type="InterPro" id="IPR050386">
    <property type="entry name" value="Glycosyl_hydrolase_5"/>
</dbReference>
<dbReference type="FunFam" id="3.20.20.80:FF:000100">
    <property type="entry name" value="Glycoside hydrolase superfamily"/>
    <property type="match status" value="1"/>
</dbReference>
<dbReference type="InterPro" id="IPR001547">
    <property type="entry name" value="Glyco_hydro_5"/>
</dbReference>
<organism evidence="9 10">
    <name type="scientific">Candida albicans (strain SC5314 / ATCC MYA-2876)</name>
    <name type="common">Yeast</name>
    <dbReference type="NCBI Taxonomy" id="237561"/>
    <lineage>
        <taxon>Eukaryota</taxon>
        <taxon>Fungi</taxon>
        <taxon>Dikarya</taxon>
        <taxon>Ascomycota</taxon>
        <taxon>Saccharomycotina</taxon>
        <taxon>Pichiomycetes</taxon>
        <taxon>Debaryomycetaceae</taxon>
        <taxon>Candida/Lodderomyces clade</taxon>
        <taxon>Candida</taxon>
    </lineage>
</organism>
<evidence type="ECO:0000256" key="5">
    <source>
        <dbReference type="RuleBase" id="RU361153"/>
    </source>
</evidence>
<protein>
    <submittedName>
        <fullName evidence="9">17-beta-hydroxysteroid dehydrogenase-like protein</fullName>
    </submittedName>
</protein>
<dbReference type="PANTHER" id="PTHR31297:SF43">
    <property type="entry name" value="GLUCAN 1,3-BETA-GLUCOSIDASE 3"/>
    <property type="match status" value="1"/>
</dbReference>
<dbReference type="VEuPathDB" id="FungiDB:C1_14060W_A"/>
<name>A0A1D8PFV8_CANAL</name>
<dbReference type="CGD" id="CAL0000194637">
    <property type="gene designation" value="orf19.7214"/>
</dbReference>
<sequence>MQAAFSKLKLKSKASDIPQADSASTSGKPPSTKQIYQSRQNFGVNFGACFVLEKWIYHELFSETNGDAELDAVSSLFKKLGEDDTRSRFENHWKGYVNDDDWKWLSEHHVNSIRLPIGYWEVDGGAYTSGTNFDKYKGVYKNAWKIIKDDFIKKALDHKISVLVDIHGLPGGANNSGHSGESGAGGKFWKDEKKQIAIAKMMGWIANDLKSFDNIAGIQVVNEAEFSDPAKKQSTYYSACITEIRKSDKSVPIVISDGWWADQWVKWVQEKQGSDGYIGVVLDEHVYRCFSDDDKKKKPQQIIDDLQGDVLTNLNDNGKGVDFIVGEYSCVLDQQSWDNDKNADRDDLVKKFGQRQSEEFAQKTSGSYFWTFKFQSGNGGEWDFKTMTDKGALVPPPIPSNQPSDDKFEEALNNAYNGHVDFWKNEHPDGKFEHDNFKEGFTIAWKDADAFAQFDGSRIGRKEAWKRSRLQEFASSKGKSDFLWEWEQGFDQGLEGFYSAST</sequence>
<dbReference type="Gene3D" id="3.20.20.80">
    <property type="entry name" value="Glycosidases"/>
    <property type="match status" value="1"/>
</dbReference>
<evidence type="ECO:0000259" key="7">
    <source>
        <dbReference type="Pfam" id="PF00150"/>
    </source>
</evidence>
<dbReference type="eggNOG" id="ENOG502QVVM">
    <property type="taxonomic scope" value="Eukaryota"/>
</dbReference>
<dbReference type="GO" id="GO:0071555">
    <property type="term" value="P:cell wall organization"/>
    <property type="evidence" value="ECO:0007669"/>
    <property type="project" value="UniProtKB-KW"/>
</dbReference>
<dbReference type="InParanoid" id="A0A1D8PFV8"/>
<dbReference type="PANTHER" id="PTHR31297">
    <property type="entry name" value="GLUCAN ENDO-1,6-BETA-GLUCOSIDASE B"/>
    <property type="match status" value="1"/>
</dbReference>
<evidence type="ECO:0000256" key="6">
    <source>
        <dbReference type="SAM" id="MobiDB-lite"/>
    </source>
</evidence>
<dbReference type="GO" id="GO:0005758">
    <property type="term" value="C:mitochondrial intermembrane space"/>
    <property type="evidence" value="ECO:0007669"/>
    <property type="project" value="EnsemblFungi"/>
</dbReference>
<reference evidence="9 10" key="2">
    <citation type="journal article" date="2007" name="Genome Biol.">
        <title>Assembly of the Candida albicans genome into sixteen supercontigs aligned on the eight chromosomes.</title>
        <authorList>
            <person name="van het Hoog M."/>
            <person name="Rast T.J."/>
            <person name="Martchenko M."/>
            <person name="Grindle S."/>
            <person name="Dignard D."/>
            <person name="Hogues H."/>
            <person name="Cuomo C."/>
            <person name="Berriman M."/>
            <person name="Scherer S."/>
            <person name="Magee B.B."/>
            <person name="Whiteway M."/>
            <person name="Chibana H."/>
            <person name="Nantel A."/>
            <person name="Magee P.T."/>
        </authorList>
    </citation>
    <scope>GENOME REANNOTATION</scope>
    <source>
        <strain evidence="10">SC5314 / ATCC MYA-2876</strain>
    </source>
</reference>
<dbReference type="STRING" id="237561.A0A1D8PFV8"/>
<evidence type="ECO:0000256" key="1">
    <source>
        <dbReference type="ARBA" id="ARBA00005641"/>
    </source>
</evidence>
<keyword evidence="3 5" id="KW-0326">Glycosidase</keyword>
<dbReference type="GO" id="GO:0004338">
    <property type="term" value="F:glucan exo-1,3-beta-glucosidase activity"/>
    <property type="evidence" value="ECO:0000318"/>
    <property type="project" value="GO_Central"/>
</dbReference>
<evidence type="ECO:0000313" key="9">
    <source>
        <dbReference type="EMBL" id="AOW27007.1"/>
    </source>
</evidence>
<feature type="region of interest" description="Disordered" evidence="6">
    <location>
        <begin position="1"/>
        <end position="34"/>
    </location>
</feature>
<dbReference type="KEGG" id="cal:CAALFM_C114060WA"/>
<reference evidence="9 10" key="1">
    <citation type="journal article" date="2004" name="Proc. Natl. Acad. Sci. U.S.A.">
        <title>The diploid genome sequence of Candida albicans.</title>
        <authorList>
            <person name="Jones T."/>
            <person name="Federspiel N.A."/>
            <person name="Chibana H."/>
            <person name="Dungan J."/>
            <person name="Kalman S."/>
            <person name="Magee B.B."/>
            <person name="Newport G."/>
            <person name="Thorstenson Y.R."/>
            <person name="Agabian N."/>
            <person name="Magee P.T."/>
            <person name="Davis R.W."/>
            <person name="Scherer S."/>
        </authorList>
    </citation>
    <scope>NUCLEOTIDE SEQUENCE [LARGE SCALE GENOMIC DNA]</scope>
    <source>
        <strain evidence="10">SC5314 / ATCC MYA-2876</strain>
    </source>
</reference>
<dbReference type="OMA" id="KWYDEVL"/>
<evidence type="ECO:0000313" key="8">
    <source>
        <dbReference type="CGD" id="CAL0000194637"/>
    </source>
</evidence>
<dbReference type="SMR" id="A0A1D8PFV8"/>
<feature type="domain" description="Glycoside hydrolase family 5" evidence="7">
    <location>
        <begin position="88"/>
        <end position="342"/>
    </location>
</feature>
<comment type="similarity">
    <text evidence="1 5">Belongs to the glycosyl hydrolase 5 (cellulase A) family.</text>
</comment>
<dbReference type="OrthoDB" id="1887033at2759"/>
<accession>A0A1D8PFV8</accession>
<reference evidence="9 10" key="3">
    <citation type="journal article" date="2013" name="Genome Biol.">
        <title>Assembly of a phased diploid Candida albicans genome facilitates allele-specific measurements and provides a simple model for repeat and indel structure.</title>
        <authorList>
            <person name="Muzzey D."/>
            <person name="Schwartz K."/>
            <person name="Weissman J.S."/>
            <person name="Sherlock G."/>
        </authorList>
    </citation>
    <scope>NUCLEOTIDE SEQUENCE [LARGE SCALE GENOMIC DNA]</scope>
    <source>
        <strain evidence="10">SC5314 / ATCC MYA-2876</strain>
    </source>
</reference>
<keyword evidence="4" id="KW-0961">Cell wall biogenesis/degradation</keyword>
<gene>
    <name evidence="9" type="ordered locus">CAALFM_C114060WA</name>
    <name evidence="8" type="ordered locus">orf19.7214</name>
</gene>
<dbReference type="InterPro" id="IPR017853">
    <property type="entry name" value="GH"/>
</dbReference>
<evidence type="ECO:0000313" key="10">
    <source>
        <dbReference type="Proteomes" id="UP000000559"/>
    </source>
</evidence>
<keyword evidence="10" id="KW-1185">Reference proteome</keyword>
<dbReference type="FunCoup" id="A0A1D8PFV8">
    <property type="interactions" value="51"/>
</dbReference>
<dbReference type="GeneID" id="3643344"/>
<evidence type="ECO:0000256" key="2">
    <source>
        <dbReference type="ARBA" id="ARBA00022801"/>
    </source>
</evidence>
<dbReference type="GO" id="GO:0005737">
    <property type="term" value="C:cytoplasm"/>
    <property type="evidence" value="ECO:0000318"/>
    <property type="project" value="GO_Central"/>
</dbReference>
<feature type="compositionally biased region" description="Polar residues" evidence="6">
    <location>
        <begin position="21"/>
        <end position="34"/>
    </location>
</feature>
<dbReference type="Proteomes" id="UP000000559">
    <property type="component" value="Chromosome 1"/>
</dbReference>
<evidence type="ECO:0000256" key="3">
    <source>
        <dbReference type="ARBA" id="ARBA00023295"/>
    </source>
</evidence>
<dbReference type="AlphaFoldDB" id="A0A1D8PFV8"/>
<dbReference type="RefSeq" id="XP_715015.1">
    <property type="nucleotide sequence ID" value="XM_709922.1"/>
</dbReference>